<dbReference type="Proteomes" id="UP000308092">
    <property type="component" value="Unassembled WGS sequence"/>
</dbReference>
<protein>
    <submittedName>
        <fullName evidence="1">Uncharacterized protein</fullName>
    </submittedName>
</protein>
<gene>
    <name evidence="1" type="ORF">EYZ11_004104</name>
</gene>
<dbReference type="STRING" id="1220188.A0A4S3JNR7"/>
<evidence type="ECO:0000313" key="2">
    <source>
        <dbReference type="Proteomes" id="UP000308092"/>
    </source>
</evidence>
<dbReference type="VEuPathDB" id="FungiDB:EYZ11_004104"/>
<dbReference type="EMBL" id="SOSA01000114">
    <property type="protein sequence ID" value="THC96407.1"/>
    <property type="molecule type" value="Genomic_DNA"/>
</dbReference>
<evidence type="ECO:0000313" key="1">
    <source>
        <dbReference type="EMBL" id="THC96407.1"/>
    </source>
</evidence>
<sequence>MYLNTLGSFLQDDVLVMEIIPRKQKALDFFLEALRHVNSPPLDRIKAGQSAFDRHVAGAEWANANVAARNIRLEEGR</sequence>
<accession>A0A4S3JNR7</accession>
<organism evidence="1 2">
    <name type="scientific">Aspergillus tanneri</name>
    <dbReference type="NCBI Taxonomy" id="1220188"/>
    <lineage>
        <taxon>Eukaryota</taxon>
        <taxon>Fungi</taxon>
        <taxon>Dikarya</taxon>
        <taxon>Ascomycota</taxon>
        <taxon>Pezizomycotina</taxon>
        <taxon>Eurotiomycetes</taxon>
        <taxon>Eurotiomycetidae</taxon>
        <taxon>Eurotiales</taxon>
        <taxon>Aspergillaceae</taxon>
        <taxon>Aspergillus</taxon>
        <taxon>Aspergillus subgen. Circumdati</taxon>
    </lineage>
</organism>
<name>A0A4S3JNR7_9EURO</name>
<proteinExistence type="predicted"/>
<comment type="caution">
    <text evidence="1">The sequence shown here is derived from an EMBL/GenBank/DDBJ whole genome shotgun (WGS) entry which is preliminary data.</text>
</comment>
<dbReference type="AlphaFoldDB" id="A0A4S3JNR7"/>
<keyword evidence="2" id="KW-1185">Reference proteome</keyword>
<reference evidence="1 2" key="1">
    <citation type="submission" date="2019-03" db="EMBL/GenBank/DDBJ databases">
        <title>The genome sequence of a newly discovered highly antifungal drug resistant Aspergillus species, Aspergillus tanneri NIH 1004.</title>
        <authorList>
            <person name="Mounaud S."/>
            <person name="Singh I."/>
            <person name="Joardar V."/>
            <person name="Pakala S."/>
            <person name="Pakala S."/>
            <person name="Venepally P."/>
            <person name="Hoover J."/>
            <person name="Nierman W."/>
            <person name="Chung J."/>
            <person name="Losada L."/>
        </authorList>
    </citation>
    <scope>NUCLEOTIDE SEQUENCE [LARGE SCALE GENOMIC DNA]</scope>
    <source>
        <strain evidence="1 2">NIH1004</strain>
    </source>
</reference>